<reference evidence="1" key="1">
    <citation type="submission" date="2020-02" db="EMBL/GenBank/DDBJ databases">
        <authorList>
            <person name="Meier V. D."/>
        </authorList>
    </citation>
    <scope>NUCLEOTIDE SEQUENCE</scope>
    <source>
        <strain evidence="1">AVDCRST_MAG47</strain>
    </source>
</reference>
<dbReference type="InterPro" id="IPR011009">
    <property type="entry name" value="Kinase-like_dom_sf"/>
</dbReference>
<accession>A0A6J4NAE5</accession>
<sequence>MPNDSGSGNADPNDLGSGNPDLDRLVARLWLEQSSASALVVTTGRLPDTHVVAEEYVVLPDLRRARFLVPVGAPAAVRSAFTSHLSTVSRKSRVIGQLIGQGFRSGAAERVLRDRLVVGIDRCVPRDRWREHLVLSELAALLGHDDLVAVHPVRRFTPNAKPTVRLFDRGGVARGYGKLGWSAPTRALVRNETAALEALDGGVAGLTVPRALLSGTFDRAGSPELEYLVTTALPPGLRPWTQPPENDAELLLRIAESGAVGTSTLGSSPYLDRLRRRIEAAQTACPSEADALAGWLARLELDQQQLRFGRWHGDWVAWNLALTGRGVAAWDWEYSAPDAPVGFDLLHWHFQHRLAAPGGDLDTAAAELAARLPGLGRLAVPEEARELVGALYLVEMLTRAAGLAAEGSGWNPKLHPRLITFARERATASASR</sequence>
<organism evidence="1">
    <name type="scientific">uncultured Nocardioidaceae bacterium</name>
    <dbReference type="NCBI Taxonomy" id="253824"/>
    <lineage>
        <taxon>Bacteria</taxon>
        <taxon>Bacillati</taxon>
        <taxon>Actinomycetota</taxon>
        <taxon>Actinomycetes</taxon>
        <taxon>Propionibacteriales</taxon>
        <taxon>Nocardioidaceae</taxon>
        <taxon>environmental samples</taxon>
    </lineage>
</organism>
<evidence type="ECO:0008006" key="2">
    <source>
        <dbReference type="Google" id="ProtNLM"/>
    </source>
</evidence>
<dbReference type="EMBL" id="CADCUK010000131">
    <property type="protein sequence ID" value="CAA9378665.1"/>
    <property type="molecule type" value="Genomic_DNA"/>
</dbReference>
<dbReference type="AlphaFoldDB" id="A0A6J4NAE5"/>
<name>A0A6J4NAE5_9ACTN</name>
<proteinExistence type="predicted"/>
<dbReference type="SUPFAM" id="SSF56112">
    <property type="entry name" value="Protein kinase-like (PK-like)"/>
    <property type="match status" value="1"/>
</dbReference>
<evidence type="ECO:0000313" key="1">
    <source>
        <dbReference type="EMBL" id="CAA9378665.1"/>
    </source>
</evidence>
<protein>
    <recommendedName>
        <fullName evidence="2">Aminoglycoside phosphotransferase domain-containing protein</fullName>
    </recommendedName>
</protein>
<gene>
    <name evidence="1" type="ORF">AVDCRST_MAG47-1968</name>
</gene>